<dbReference type="PANTHER" id="PTHR43570">
    <property type="entry name" value="ALDEHYDE DEHYDROGENASE"/>
    <property type="match status" value="1"/>
</dbReference>
<dbReference type="Pfam" id="PF00171">
    <property type="entry name" value="Aldedh"/>
    <property type="match status" value="1"/>
</dbReference>
<evidence type="ECO:0000256" key="5">
    <source>
        <dbReference type="PROSITE-ProRule" id="PRU10007"/>
    </source>
</evidence>
<evidence type="ECO:0000256" key="4">
    <source>
        <dbReference type="PIRSR" id="PIRSR036492-1"/>
    </source>
</evidence>
<dbReference type="GO" id="GO:0004029">
    <property type="term" value="F:aldehyde dehydrogenase (NAD+) activity"/>
    <property type="evidence" value="ECO:0007669"/>
    <property type="project" value="TreeGrafter"/>
</dbReference>
<dbReference type="InterPro" id="IPR015590">
    <property type="entry name" value="Aldehyde_DH_dom"/>
</dbReference>
<dbReference type="PANTHER" id="PTHR43570:SF16">
    <property type="entry name" value="ALDEHYDE DEHYDROGENASE TYPE III, ISOFORM Q"/>
    <property type="match status" value="1"/>
</dbReference>
<name>A0AAF3EWL2_9BILA</name>
<dbReference type="SUPFAM" id="SSF53720">
    <property type="entry name" value="ALDH-like"/>
    <property type="match status" value="1"/>
</dbReference>
<evidence type="ECO:0000313" key="9">
    <source>
        <dbReference type="WBParaSite" id="MBELARI_LOCUS18597"/>
    </source>
</evidence>
<dbReference type="InterPro" id="IPR016162">
    <property type="entry name" value="Ald_DH_N"/>
</dbReference>
<comment type="similarity">
    <text evidence="1 3 6">Belongs to the aldehyde dehydrogenase family.</text>
</comment>
<dbReference type="GO" id="GO:0006081">
    <property type="term" value="P:aldehyde metabolic process"/>
    <property type="evidence" value="ECO:0007669"/>
    <property type="project" value="InterPro"/>
</dbReference>
<dbReference type="AlphaFoldDB" id="A0AAF3EWL2"/>
<sequence length="441" mass="48694">MPSYKSLVDKQRTYFKSGATRSLEKRKHALNQLKAMIEEDGEELANAIFQDLHRDGHMEVGMTARAIDECLQKLEEWSAPTKLPSGGLLDPNSDQLYIVREPVGVVLIISPWNFPLITSVPLVQALAAGNTVILKPSELAQHTAEAFERVVKKRFNEELFAVVNGAVQETTDLLSERFDHIVYTGNPAVAKVIMSAAAKHLTPVTLELGGKNPTVILDDADVELAAEKIVGAKMMNCGQICINPDYVLTTSNTKPKLISAIREAFEKQGELRDNAAFARIINERHFDRLKALASKTNGKLAWKADGEEDRIGKFLPPSVYEIEADDELMKDEIFGPILPIITVDGIDQALHFIQEREKPLAAYIFSKCPEATRRFITETWSGGVCVNDLQTHAFVSNVPFGGVGNSGVGRINGKYSFDNFTHEKTVLIRGGVGKEIPLNKL</sequence>
<organism evidence="8 9">
    <name type="scientific">Mesorhabditis belari</name>
    <dbReference type="NCBI Taxonomy" id="2138241"/>
    <lineage>
        <taxon>Eukaryota</taxon>
        <taxon>Metazoa</taxon>
        <taxon>Ecdysozoa</taxon>
        <taxon>Nematoda</taxon>
        <taxon>Chromadorea</taxon>
        <taxon>Rhabditida</taxon>
        <taxon>Rhabditina</taxon>
        <taxon>Rhabditomorpha</taxon>
        <taxon>Rhabditoidea</taxon>
        <taxon>Rhabditidae</taxon>
        <taxon>Mesorhabditinae</taxon>
        <taxon>Mesorhabditis</taxon>
    </lineage>
</organism>
<accession>A0AAF3EWL2</accession>
<protein>
    <recommendedName>
        <fullName evidence="3">Aldehyde dehydrogenase</fullName>
    </recommendedName>
</protein>
<keyword evidence="2 3" id="KW-0560">Oxidoreductase</keyword>
<dbReference type="PROSITE" id="PS00687">
    <property type="entry name" value="ALDEHYDE_DEHYDR_GLU"/>
    <property type="match status" value="1"/>
</dbReference>
<dbReference type="GO" id="GO:0005737">
    <property type="term" value="C:cytoplasm"/>
    <property type="evidence" value="ECO:0007669"/>
    <property type="project" value="TreeGrafter"/>
</dbReference>
<dbReference type="Proteomes" id="UP000887575">
    <property type="component" value="Unassembled WGS sequence"/>
</dbReference>
<dbReference type="WBParaSite" id="MBELARI_LOCUS18597">
    <property type="protein sequence ID" value="MBELARI_LOCUS18597"/>
    <property type="gene ID" value="MBELARI_LOCUS18597"/>
</dbReference>
<evidence type="ECO:0000256" key="6">
    <source>
        <dbReference type="RuleBase" id="RU003345"/>
    </source>
</evidence>
<dbReference type="InterPro" id="IPR029510">
    <property type="entry name" value="Ald_DH_CS_GLU"/>
</dbReference>
<dbReference type="InterPro" id="IPR012394">
    <property type="entry name" value="Aldehyde_DH_NAD(P)"/>
</dbReference>
<feature type="active site" evidence="4">
    <location>
        <position position="241"/>
    </location>
</feature>
<keyword evidence="8" id="KW-1185">Reference proteome</keyword>
<proteinExistence type="inferred from homology"/>
<dbReference type="PIRSF" id="PIRSF036492">
    <property type="entry name" value="ALDH"/>
    <property type="match status" value="1"/>
</dbReference>
<feature type="active site" evidence="4 5">
    <location>
        <position position="207"/>
    </location>
</feature>
<evidence type="ECO:0000256" key="2">
    <source>
        <dbReference type="ARBA" id="ARBA00023002"/>
    </source>
</evidence>
<evidence type="ECO:0000259" key="7">
    <source>
        <dbReference type="Pfam" id="PF00171"/>
    </source>
</evidence>
<dbReference type="Gene3D" id="3.40.309.10">
    <property type="entry name" value="Aldehyde Dehydrogenase, Chain A, domain 2"/>
    <property type="match status" value="1"/>
</dbReference>
<evidence type="ECO:0000313" key="8">
    <source>
        <dbReference type="Proteomes" id="UP000887575"/>
    </source>
</evidence>
<dbReference type="Gene3D" id="3.40.605.10">
    <property type="entry name" value="Aldehyde Dehydrogenase, Chain A, domain 1"/>
    <property type="match status" value="1"/>
</dbReference>
<feature type="domain" description="Aldehyde dehydrogenase" evidence="7">
    <location>
        <begin position="6"/>
        <end position="426"/>
    </location>
</feature>
<dbReference type="FunFam" id="3.40.605.10:FF:000004">
    <property type="entry name" value="Aldehyde dehydrogenase"/>
    <property type="match status" value="1"/>
</dbReference>
<evidence type="ECO:0000256" key="1">
    <source>
        <dbReference type="ARBA" id="ARBA00009986"/>
    </source>
</evidence>
<dbReference type="InterPro" id="IPR016161">
    <property type="entry name" value="Ald_DH/histidinol_DH"/>
</dbReference>
<reference evidence="9" key="1">
    <citation type="submission" date="2024-02" db="UniProtKB">
        <authorList>
            <consortium name="WormBaseParasite"/>
        </authorList>
    </citation>
    <scope>IDENTIFICATION</scope>
</reference>
<evidence type="ECO:0000256" key="3">
    <source>
        <dbReference type="PIRNR" id="PIRNR036492"/>
    </source>
</evidence>
<dbReference type="CDD" id="cd07087">
    <property type="entry name" value="ALDH_F3-13-14_CALDH-like"/>
    <property type="match status" value="1"/>
</dbReference>
<dbReference type="InterPro" id="IPR016163">
    <property type="entry name" value="Ald_DH_C"/>
</dbReference>